<name>A0A4Q7ZCK4_9GAMM</name>
<dbReference type="GO" id="GO:0016887">
    <property type="term" value="F:ATP hydrolysis activity"/>
    <property type="evidence" value="ECO:0007669"/>
    <property type="project" value="InterPro"/>
</dbReference>
<evidence type="ECO:0000259" key="4">
    <source>
        <dbReference type="PROSITE" id="PS50893"/>
    </source>
</evidence>
<evidence type="ECO:0000256" key="2">
    <source>
        <dbReference type="ARBA" id="ARBA00022741"/>
    </source>
</evidence>
<evidence type="ECO:0000313" key="6">
    <source>
        <dbReference type="Proteomes" id="UP000292423"/>
    </source>
</evidence>
<keyword evidence="2" id="KW-0547">Nucleotide-binding</keyword>
<keyword evidence="6" id="KW-1185">Reference proteome</keyword>
<keyword evidence="3 5" id="KW-0067">ATP-binding</keyword>
<dbReference type="OrthoDB" id="6336411at2"/>
<dbReference type="GO" id="GO:0005524">
    <property type="term" value="F:ATP binding"/>
    <property type="evidence" value="ECO:0007669"/>
    <property type="project" value="UniProtKB-KW"/>
</dbReference>
<feature type="domain" description="ABC transporter" evidence="4">
    <location>
        <begin position="4"/>
        <end position="193"/>
    </location>
</feature>
<proteinExistence type="predicted"/>
<evidence type="ECO:0000256" key="1">
    <source>
        <dbReference type="ARBA" id="ARBA00022737"/>
    </source>
</evidence>
<reference evidence="5 6" key="1">
    <citation type="submission" date="2019-02" db="EMBL/GenBank/DDBJ databases">
        <title>Genomic Encyclopedia of Type Strains, Phase IV (KMG-IV): sequencing the most valuable type-strain genomes for metagenomic binning, comparative biology and taxonomic classification.</title>
        <authorList>
            <person name="Goeker M."/>
        </authorList>
    </citation>
    <scope>NUCLEOTIDE SEQUENCE [LARGE SCALE GENOMIC DNA]</scope>
    <source>
        <strain evidence="5 6">DSM 105135</strain>
    </source>
</reference>
<dbReference type="InterPro" id="IPR050611">
    <property type="entry name" value="ABCF"/>
</dbReference>
<dbReference type="InterPro" id="IPR003593">
    <property type="entry name" value="AAA+_ATPase"/>
</dbReference>
<dbReference type="RefSeq" id="WP_130410962.1">
    <property type="nucleotide sequence ID" value="NZ_SHKX01000010.1"/>
</dbReference>
<sequence length="193" mass="20928">MTPLLTLDEVTVGYRKPVLGPVSLKVHAGEVLGLSGSNGCGKSTLLKSLSGESRLFSGSLRKAPGLQIGLQKQHPARLFGFPLSTEEYLRLTGADNTGLPARLQSLRRQRVDSLSGGQFQLLSIWACLASPAQLVLLDEPTNNLDPAGVQLLLELLVNRRHDQAVVLVSHEQDFMAGVTTRQLDVSTLHRPEF</sequence>
<dbReference type="InterPro" id="IPR003439">
    <property type="entry name" value="ABC_transporter-like_ATP-bd"/>
</dbReference>
<comment type="caution">
    <text evidence="5">The sequence shown here is derived from an EMBL/GenBank/DDBJ whole genome shotgun (WGS) entry which is preliminary data.</text>
</comment>
<protein>
    <submittedName>
        <fullName evidence="5">Zinc transport system ATP-binding protein</fullName>
    </submittedName>
</protein>
<dbReference type="Proteomes" id="UP000292423">
    <property type="component" value="Unassembled WGS sequence"/>
</dbReference>
<dbReference type="AlphaFoldDB" id="A0A4Q7ZCK4"/>
<dbReference type="InterPro" id="IPR027417">
    <property type="entry name" value="P-loop_NTPase"/>
</dbReference>
<dbReference type="EMBL" id="SHKX01000010">
    <property type="protein sequence ID" value="RZU47743.1"/>
    <property type="molecule type" value="Genomic_DNA"/>
</dbReference>
<evidence type="ECO:0000313" key="5">
    <source>
        <dbReference type="EMBL" id="RZU47743.1"/>
    </source>
</evidence>
<keyword evidence="1" id="KW-0677">Repeat</keyword>
<dbReference type="SUPFAM" id="SSF52540">
    <property type="entry name" value="P-loop containing nucleoside triphosphate hydrolases"/>
    <property type="match status" value="1"/>
</dbReference>
<dbReference type="PANTHER" id="PTHR19211">
    <property type="entry name" value="ATP-BINDING TRANSPORT PROTEIN-RELATED"/>
    <property type="match status" value="1"/>
</dbReference>
<organism evidence="5 6">
    <name type="scientific">Fluviicoccus keumensis</name>
    <dbReference type="NCBI Taxonomy" id="1435465"/>
    <lineage>
        <taxon>Bacteria</taxon>
        <taxon>Pseudomonadati</taxon>
        <taxon>Pseudomonadota</taxon>
        <taxon>Gammaproteobacteria</taxon>
        <taxon>Moraxellales</taxon>
        <taxon>Moraxellaceae</taxon>
        <taxon>Fluviicoccus</taxon>
    </lineage>
</organism>
<dbReference type="PROSITE" id="PS50893">
    <property type="entry name" value="ABC_TRANSPORTER_2"/>
    <property type="match status" value="1"/>
</dbReference>
<dbReference type="Pfam" id="PF00005">
    <property type="entry name" value="ABC_tran"/>
    <property type="match status" value="1"/>
</dbReference>
<accession>A0A4Q7ZCK4</accession>
<dbReference type="Gene3D" id="3.40.50.300">
    <property type="entry name" value="P-loop containing nucleotide triphosphate hydrolases"/>
    <property type="match status" value="1"/>
</dbReference>
<evidence type="ECO:0000256" key="3">
    <source>
        <dbReference type="ARBA" id="ARBA00022840"/>
    </source>
</evidence>
<dbReference type="SMART" id="SM00382">
    <property type="entry name" value="AAA"/>
    <property type="match status" value="1"/>
</dbReference>
<gene>
    <name evidence="5" type="ORF">EV700_0710</name>
</gene>